<keyword evidence="1" id="KW-0175">Coiled coil</keyword>
<dbReference type="PANTHER" id="PTHR32309">
    <property type="entry name" value="TYROSINE-PROTEIN KINASE"/>
    <property type="match status" value="1"/>
</dbReference>
<evidence type="ECO:0000256" key="1">
    <source>
        <dbReference type="SAM" id="Coils"/>
    </source>
</evidence>
<evidence type="ECO:0000313" key="3">
    <source>
        <dbReference type="EMBL" id="KAA3436767.1"/>
    </source>
</evidence>
<dbReference type="Proteomes" id="UP000324133">
    <property type="component" value="Unassembled WGS sequence"/>
</dbReference>
<organism evidence="3 4">
    <name type="scientific">Rufibacter hautae</name>
    <dbReference type="NCBI Taxonomy" id="2595005"/>
    <lineage>
        <taxon>Bacteria</taxon>
        <taxon>Pseudomonadati</taxon>
        <taxon>Bacteroidota</taxon>
        <taxon>Cytophagia</taxon>
        <taxon>Cytophagales</taxon>
        <taxon>Hymenobacteraceae</taxon>
        <taxon>Rufibacter</taxon>
    </lineage>
</organism>
<evidence type="ECO:0000256" key="2">
    <source>
        <dbReference type="SAM" id="Phobius"/>
    </source>
</evidence>
<dbReference type="EMBL" id="VKKY01000003">
    <property type="protein sequence ID" value="KAA3436767.1"/>
    <property type="molecule type" value="Genomic_DNA"/>
</dbReference>
<dbReference type="OrthoDB" id="781284at2"/>
<feature type="transmembrane region" description="Helical" evidence="2">
    <location>
        <begin position="456"/>
        <end position="476"/>
    </location>
</feature>
<gene>
    <name evidence="3" type="ORF">FOA19_20530</name>
</gene>
<name>A0A5B6TA64_9BACT</name>
<proteinExistence type="predicted"/>
<keyword evidence="2" id="KW-0472">Membrane</keyword>
<accession>A0A5B6TA64</accession>
<evidence type="ECO:0000313" key="4">
    <source>
        <dbReference type="Proteomes" id="UP000324133"/>
    </source>
</evidence>
<dbReference type="InterPro" id="IPR027417">
    <property type="entry name" value="P-loop_NTPase"/>
</dbReference>
<dbReference type="PANTHER" id="PTHR32309:SF13">
    <property type="entry name" value="FERRIC ENTEROBACTIN TRANSPORT PROTEIN FEPE"/>
    <property type="match status" value="1"/>
</dbReference>
<dbReference type="InterPro" id="IPR050445">
    <property type="entry name" value="Bact_polysacc_biosynth/exp"/>
</dbReference>
<protein>
    <recommendedName>
        <fullName evidence="5">Tyrosine kinase G-rich domain-containing protein</fullName>
    </recommendedName>
</protein>
<reference evidence="3 4" key="1">
    <citation type="submission" date="2019-07" db="EMBL/GenBank/DDBJ databases">
        <title>Rufibacter sp. nov., isolated from lake sediment.</title>
        <authorList>
            <person name="Qu J.-H."/>
        </authorList>
    </citation>
    <scope>NUCLEOTIDE SEQUENCE [LARGE SCALE GENOMIC DNA]</scope>
    <source>
        <strain evidence="3 4">NBS58-1</strain>
    </source>
</reference>
<keyword evidence="4" id="KW-1185">Reference proteome</keyword>
<dbReference type="AlphaFoldDB" id="A0A5B6TA64"/>
<feature type="coiled-coil region" evidence="1">
    <location>
        <begin position="316"/>
        <end position="343"/>
    </location>
</feature>
<dbReference type="Gene3D" id="3.40.50.300">
    <property type="entry name" value="P-loop containing nucleotide triphosphate hydrolases"/>
    <property type="match status" value="1"/>
</dbReference>
<sequence length="712" mass="79302">MLLAITTVTAASIFFFTQDQVDEYKSGTTIYTGIASGYNISDVTESSTQYKAAKDGFANLISVLDSRDLRDELGFRLLASHLMLKKHDPTIIGEEAYNQLEELVPASLRSKLVGATLEETSKNLSAYYNATPSNPIRDVMYNNDLGYSSDALSSIEAKRMGDSDLLSITYTFQDPAQTKHTLDMLTKLLFEKHRTLFTAQSESVVNHFVEATNRAQERLKNAEESLLRFQETNGIIDYNTQVGSTTTEKNTLLAKANDLDIEYAGASATLRSLEQSLKARGVPNLYSQEVLALKNRLSRVTTEIVELELLNKGNTKSAQAGRLNELKQEAEDLSKKMMGSVDKHFNNTHTIQGLPTTNLLNDWVRATFLLEELKSKRNLVNKQRSEYAQEYAKLMPLGDENRKLTREVTMAEKEYLAQLDGLNQSKLNQQNIEMASQLKVIDPPYMPGSPTKLTRILLILFGSIGVFLLTFGVLLARELLDDSLRKPSVAVKKMEYPIFGVLPATHSTSPKQLQLAQNAEDQLARQLILKMKQKDSSYPYVVGVLSSMSGEGKTALCRALANNLISMGIETQVLHPESHKGLVSPDAHNSFYSPLQGVLTDATVADLAGLDYLNNAVVLVEFPAVLEETYPVSLFKHLDLVLLTVRSNRVWQQSDKTMFENVQKVTNAPIETVLSSVHPDDAKEMVVVRPRQVIQDQKVLPSHKDFPALETV</sequence>
<comment type="caution">
    <text evidence="3">The sequence shown here is derived from an EMBL/GenBank/DDBJ whole genome shotgun (WGS) entry which is preliminary data.</text>
</comment>
<dbReference type="GO" id="GO:0004713">
    <property type="term" value="F:protein tyrosine kinase activity"/>
    <property type="evidence" value="ECO:0007669"/>
    <property type="project" value="TreeGrafter"/>
</dbReference>
<evidence type="ECO:0008006" key="5">
    <source>
        <dbReference type="Google" id="ProtNLM"/>
    </source>
</evidence>
<dbReference type="GO" id="GO:0005886">
    <property type="term" value="C:plasma membrane"/>
    <property type="evidence" value="ECO:0007669"/>
    <property type="project" value="TreeGrafter"/>
</dbReference>
<dbReference type="RefSeq" id="WP_149092706.1">
    <property type="nucleotide sequence ID" value="NZ_VKKY01000003.1"/>
</dbReference>
<keyword evidence="2" id="KW-1133">Transmembrane helix</keyword>
<keyword evidence="2" id="KW-0812">Transmembrane</keyword>